<dbReference type="InterPro" id="IPR052999">
    <property type="entry name" value="PTS1_Protein"/>
</dbReference>
<dbReference type="InterPro" id="IPR029032">
    <property type="entry name" value="AhpD-like"/>
</dbReference>
<protein>
    <recommendedName>
        <fullName evidence="3">Carboxymuconolactone decarboxylase-like domain-containing protein</fullName>
    </recommendedName>
</protein>
<sequence>MAPTVDIPGVQPDVAALFQEIEHTFQYTGLGDDRWYILTMAAVVGGTNPELAAQLYLYMINQPGRENPCDRQALMRRLREIIVKLVSIIGVCKPLEAIISIVKVERPEDRDYSFSRENWQADGKNHEDGMAWLTQIYERNMESTLRLFDAHLDFQWISTDITYGLYLSDRQNMDDLDTELTVLVGIMIQNLKLETYWHIRGIRRIGVPQEDVKTILSCVRRIADFTGVKLNRIPTVDEVEQDV</sequence>
<dbReference type="OrthoDB" id="5537330at2759"/>
<organism evidence="1 2">
    <name type="scientific">Aaosphaeria arxii CBS 175.79</name>
    <dbReference type="NCBI Taxonomy" id="1450172"/>
    <lineage>
        <taxon>Eukaryota</taxon>
        <taxon>Fungi</taxon>
        <taxon>Dikarya</taxon>
        <taxon>Ascomycota</taxon>
        <taxon>Pezizomycotina</taxon>
        <taxon>Dothideomycetes</taxon>
        <taxon>Pleosporomycetidae</taxon>
        <taxon>Pleosporales</taxon>
        <taxon>Pleosporales incertae sedis</taxon>
        <taxon>Aaosphaeria</taxon>
    </lineage>
</organism>
<dbReference type="SUPFAM" id="SSF69118">
    <property type="entry name" value="AhpD-like"/>
    <property type="match status" value="1"/>
</dbReference>
<evidence type="ECO:0000313" key="2">
    <source>
        <dbReference type="Proteomes" id="UP000799778"/>
    </source>
</evidence>
<dbReference type="RefSeq" id="XP_033378507.1">
    <property type="nucleotide sequence ID" value="XM_033523930.1"/>
</dbReference>
<dbReference type="Gene3D" id="1.20.1290.10">
    <property type="entry name" value="AhpD-like"/>
    <property type="match status" value="1"/>
</dbReference>
<dbReference type="EMBL" id="ML978077">
    <property type="protein sequence ID" value="KAF2010168.1"/>
    <property type="molecule type" value="Genomic_DNA"/>
</dbReference>
<dbReference type="PANTHER" id="PTHR28180:SF5">
    <property type="entry name" value="DNA POLYMERASE ALPHA SUBUNIT B"/>
    <property type="match status" value="1"/>
</dbReference>
<accession>A0A6A5XB14</accession>
<dbReference type="AlphaFoldDB" id="A0A6A5XB14"/>
<reference evidence="1" key="1">
    <citation type="journal article" date="2020" name="Stud. Mycol.">
        <title>101 Dothideomycetes genomes: a test case for predicting lifestyles and emergence of pathogens.</title>
        <authorList>
            <person name="Haridas S."/>
            <person name="Albert R."/>
            <person name="Binder M."/>
            <person name="Bloem J."/>
            <person name="Labutti K."/>
            <person name="Salamov A."/>
            <person name="Andreopoulos B."/>
            <person name="Baker S."/>
            <person name="Barry K."/>
            <person name="Bills G."/>
            <person name="Bluhm B."/>
            <person name="Cannon C."/>
            <person name="Castanera R."/>
            <person name="Culley D."/>
            <person name="Daum C."/>
            <person name="Ezra D."/>
            <person name="Gonzalez J."/>
            <person name="Henrissat B."/>
            <person name="Kuo A."/>
            <person name="Liang C."/>
            <person name="Lipzen A."/>
            <person name="Lutzoni F."/>
            <person name="Magnuson J."/>
            <person name="Mondo S."/>
            <person name="Nolan M."/>
            <person name="Ohm R."/>
            <person name="Pangilinan J."/>
            <person name="Park H.-J."/>
            <person name="Ramirez L."/>
            <person name="Alfaro M."/>
            <person name="Sun H."/>
            <person name="Tritt A."/>
            <person name="Yoshinaga Y."/>
            <person name="Zwiers L.-H."/>
            <person name="Turgeon B."/>
            <person name="Goodwin S."/>
            <person name="Spatafora J."/>
            <person name="Crous P."/>
            <person name="Grigoriev I."/>
        </authorList>
    </citation>
    <scope>NUCLEOTIDE SEQUENCE</scope>
    <source>
        <strain evidence="1">CBS 175.79</strain>
    </source>
</reference>
<dbReference type="Proteomes" id="UP000799778">
    <property type="component" value="Unassembled WGS sequence"/>
</dbReference>
<evidence type="ECO:0008006" key="3">
    <source>
        <dbReference type="Google" id="ProtNLM"/>
    </source>
</evidence>
<dbReference type="GeneID" id="54281327"/>
<dbReference type="PANTHER" id="PTHR28180">
    <property type="entry name" value="CONSERVED MITOCHONDRIAL PROTEIN-RELATED"/>
    <property type="match status" value="1"/>
</dbReference>
<keyword evidence="2" id="KW-1185">Reference proteome</keyword>
<evidence type="ECO:0000313" key="1">
    <source>
        <dbReference type="EMBL" id="KAF2010168.1"/>
    </source>
</evidence>
<proteinExistence type="predicted"/>
<gene>
    <name evidence="1" type="ORF">BU24DRAFT_357067</name>
</gene>
<name>A0A6A5XB14_9PLEO</name>